<proteinExistence type="predicted"/>
<evidence type="ECO:0000313" key="10">
    <source>
        <dbReference type="Proteomes" id="UP000255467"/>
    </source>
</evidence>
<evidence type="ECO:0000313" key="9">
    <source>
        <dbReference type="EMBL" id="SUD48916.1"/>
    </source>
</evidence>
<dbReference type="PANTHER" id="PTHR11051">
    <property type="entry name" value="GLYCOSYL HYDROLASE-RELATED"/>
    <property type="match status" value="1"/>
</dbReference>
<dbReference type="Pfam" id="PF03633">
    <property type="entry name" value="Glyco_hydro_65C"/>
    <property type="match status" value="1"/>
</dbReference>
<dbReference type="Pfam" id="PF03632">
    <property type="entry name" value="Glyco_hydro_65m"/>
    <property type="match status" value="1"/>
</dbReference>
<gene>
    <name evidence="9" type="primary">kojP_1</name>
    <name evidence="9" type="ORF">NCTC1934_06261</name>
</gene>
<feature type="domain" description="Glycoside hydrolase family 65 C-terminal" evidence="8">
    <location>
        <begin position="639"/>
        <end position="694"/>
    </location>
</feature>
<dbReference type="PANTHER" id="PTHR11051:SF8">
    <property type="entry name" value="PROTEIN-GLUCOSYLGALACTOSYLHYDROXYLYSINE GLUCOSIDASE"/>
    <property type="match status" value="1"/>
</dbReference>
<dbReference type="STRING" id="1406858.GCA_000710895_00831"/>
<feature type="domain" description="Glycoside hydrolase family 65 central catalytic" evidence="7">
    <location>
        <begin position="272"/>
        <end position="629"/>
    </location>
</feature>
<dbReference type="Gene3D" id="2.60.420.10">
    <property type="entry name" value="Maltose phosphorylase, domain 3"/>
    <property type="match status" value="1"/>
</dbReference>
<protein>
    <submittedName>
        <fullName evidence="9">Kojibiose phosphorylase</fullName>
        <ecNumber evidence="9">2.4.1.230</ecNumber>
    </submittedName>
</protein>
<keyword evidence="10" id="KW-1185">Reference proteome</keyword>
<sequence>MGLFDIAPDATPDDDAVERAHDPRRWTVPQQANRPEVADAAVFTVAEGGIAARGAPEDADIEAAPGILAQGVYAGTGPEQHLLEGPRWTVLGVDPPVAGGRRYLDLYSGVLHHTETAGGQDFRSLRFACADRPGLHVLRVEADAGRLDPGPPLHPPPPESGVRHTELAAVSPHPGAETRCLRVESDDTGGGIAAAASQRLTAADGTARLDRITACATDADGGGASRALRELRHAWEAGVDELLTQHRRVWARRWSAVGIELPDDPEVELGVRFALFQLWNNAGAHGESAVGARGISGSGYRGHVFWDADAFVLPAMASIDPAAAEAMIAYRLRRLPGARARARADGRVGARFPWESAADGFDVTPRSGFLGGTEVPILTGDLEEHITADVAWAVDHFAEWCGRPDFAHTTARELLTETAAYWAARVRVDADGRGHIDRVIGPDEYHETVDDNAYTNVMARWNLRRAARLHPRNTEEAAEFARWRELAEHIVDQAHPDGRYEQFAGYFELEPLTMADVGARPPVAVDVLFGQRRVTGSQLIKQPDVLMLHHLVPEETVPGSLPVNLDFYGPRTAHGSSLSPAAMAALLARAGRADAALEMLRAALRLDLDDRTGSTAVGLHMATVAGVWQAILTGFAGVRVRDGVLRVRPVLPDRWPRLRLAFHCLGRRIRLDITHTGVGVHSDGPVTVAVGDRAAHPVVGAAWWPTDEETP</sequence>
<dbReference type="InterPro" id="IPR012341">
    <property type="entry name" value="6hp_glycosidase-like_sf"/>
</dbReference>
<dbReference type="InterPro" id="IPR005194">
    <property type="entry name" value="Glyco_hydro_65_C"/>
</dbReference>
<reference evidence="9 10" key="1">
    <citation type="submission" date="2018-06" db="EMBL/GenBank/DDBJ databases">
        <authorList>
            <consortium name="Pathogen Informatics"/>
            <person name="Doyle S."/>
        </authorList>
    </citation>
    <scope>NUCLEOTIDE SEQUENCE [LARGE SCALE GENOMIC DNA]</scope>
    <source>
        <strain evidence="9 10">NCTC1934</strain>
    </source>
</reference>
<name>A0A379JKL7_9NOCA</name>
<dbReference type="Proteomes" id="UP000255467">
    <property type="component" value="Unassembled WGS sequence"/>
</dbReference>
<evidence type="ECO:0000256" key="4">
    <source>
        <dbReference type="PIRSR" id="PIRSR036289-50"/>
    </source>
</evidence>
<evidence type="ECO:0000256" key="5">
    <source>
        <dbReference type="PIRSR" id="PIRSR036289-51"/>
    </source>
</evidence>
<dbReference type="GO" id="GO:0005975">
    <property type="term" value="P:carbohydrate metabolic process"/>
    <property type="evidence" value="ECO:0007669"/>
    <property type="project" value="InterPro"/>
</dbReference>
<dbReference type="OrthoDB" id="9816160at2"/>
<dbReference type="AlphaFoldDB" id="A0A379JKL7"/>
<feature type="binding site" evidence="5">
    <location>
        <begin position="306"/>
        <end position="307"/>
    </location>
    <ligand>
        <name>substrate</name>
    </ligand>
</feature>
<evidence type="ECO:0000256" key="2">
    <source>
        <dbReference type="ARBA" id="ARBA00022679"/>
    </source>
</evidence>
<evidence type="ECO:0000259" key="8">
    <source>
        <dbReference type="Pfam" id="PF03633"/>
    </source>
</evidence>
<keyword evidence="1 9" id="KW-0328">Glycosyltransferase</keyword>
<dbReference type="EC" id="2.4.1.230" evidence="9"/>
<dbReference type="InterPro" id="IPR005195">
    <property type="entry name" value="Glyco_hydro_65_M"/>
</dbReference>
<feature type="compositionally biased region" description="Low complexity" evidence="6">
    <location>
        <begin position="1"/>
        <end position="10"/>
    </location>
</feature>
<organism evidence="9 10">
    <name type="scientific">Nocardia otitidiscaviarum</name>
    <dbReference type="NCBI Taxonomy" id="1823"/>
    <lineage>
        <taxon>Bacteria</taxon>
        <taxon>Bacillati</taxon>
        <taxon>Actinomycetota</taxon>
        <taxon>Actinomycetes</taxon>
        <taxon>Mycobacteriales</taxon>
        <taxon>Nocardiaceae</taxon>
        <taxon>Nocardia</taxon>
    </lineage>
</organism>
<dbReference type="GO" id="GO:0033831">
    <property type="term" value="F:kojibiose phosphorylase activity"/>
    <property type="evidence" value="ECO:0007669"/>
    <property type="project" value="UniProtKB-EC"/>
</dbReference>
<evidence type="ECO:0000256" key="1">
    <source>
        <dbReference type="ARBA" id="ARBA00022676"/>
    </source>
</evidence>
<dbReference type="SUPFAM" id="SSF48208">
    <property type="entry name" value="Six-hairpin glycosidases"/>
    <property type="match status" value="1"/>
</dbReference>
<keyword evidence="3" id="KW-0378">Hydrolase</keyword>
<feature type="binding site" evidence="5">
    <location>
        <begin position="541"/>
        <end position="542"/>
    </location>
    <ligand>
        <name>substrate</name>
    </ligand>
</feature>
<keyword evidence="2 9" id="KW-0808">Transferase</keyword>
<dbReference type="InterPro" id="IPR017045">
    <property type="entry name" value="Malt_Pase/Glycosyl_Hdrlase"/>
</dbReference>
<evidence type="ECO:0000259" key="7">
    <source>
        <dbReference type="Pfam" id="PF03632"/>
    </source>
</evidence>
<dbReference type="GO" id="GO:0004553">
    <property type="term" value="F:hydrolase activity, hydrolyzing O-glycosyl compounds"/>
    <property type="evidence" value="ECO:0007669"/>
    <property type="project" value="TreeGrafter"/>
</dbReference>
<dbReference type="InterPro" id="IPR008928">
    <property type="entry name" value="6-hairpin_glycosidase_sf"/>
</dbReference>
<evidence type="ECO:0000256" key="3">
    <source>
        <dbReference type="ARBA" id="ARBA00023295"/>
    </source>
</evidence>
<keyword evidence="3" id="KW-0326">Glycosidase</keyword>
<accession>A0A379JKL7</accession>
<evidence type="ECO:0000256" key="6">
    <source>
        <dbReference type="SAM" id="MobiDB-lite"/>
    </source>
</evidence>
<feature type="active site" description="Proton donor" evidence="4">
    <location>
        <position position="444"/>
    </location>
</feature>
<dbReference type="RefSeq" id="WP_051037761.1">
    <property type="nucleotide sequence ID" value="NZ_UGRY01000006.1"/>
</dbReference>
<dbReference type="EMBL" id="UGRY01000006">
    <property type="protein sequence ID" value="SUD48916.1"/>
    <property type="molecule type" value="Genomic_DNA"/>
</dbReference>
<dbReference type="Gene3D" id="1.50.10.10">
    <property type="match status" value="1"/>
</dbReference>
<dbReference type="PIRSF" id="PIRSF036289">
    <property type="entry name" value="Glycosyl_hydrolase_malt_phosph"/>
    <property type="match status" value="1"/>
</dbReference>
<feature type="region of interest" description="Disordered" evidence="6">
    <location>
        <begin position="1"/>
        <end position="20"/>
    </location>
</feature>